<keyword evidence="2" id="KW-1185">Reference proteome</keyword>
<evidence type="ECO:0000313" key="1">
    <source>
        <dbReference type="EMBL" id="KII74967.1"/>
    </source>
</evidence>
<evidence type="ECO:0008006" key="3">
    <source>
        <dbReference type="Google" id="ProtNLM"/>
    </source>
</evidence>
<dbReference type="Proteomes" id="UP000031668">
    <property type="component" value="Unassembled WGS sequence"/>
</dbReference>
<comment type="caution">
    <text evidence="1">The sequence shown here is derived from an EMBL/GenBank/DDBJ whole genome shotgun (WGS) entry which is preliminary data.</text>
</comment>
<dbReference type="EMBL" id="JWZT01000140">
    <property type="protein sequence ID" value="KII74967.1"/>
    <property type="molecule type" value="Genomic_DNA"/>
</dbReference>
<protein>
    <recommendedName>
        <fullName evidence="3">ISXO2-like transposase domain-containing protein</fullName>
    </recommendedName>
</protein>
<reference evidence="1 2" key="1">
    <citation type="journal article" date="2014" name="Genome Biol. Evol.">
        <title>The genome of the myxosporean Thelohanellus kitauei shows adaptations to nutrient acquisition within its fish host.</title>
        <authorList>
            <person name="Yang Y."/>
            <person name="Xiong J."/>
            <person name="Zhou Z."/>
            <person name="Huo F."/>
            <person name="Miao W."/>
            <person name="Ran C."/>
            <person name="Liu Y."/>
            <person name="Zhang J."/>
            <person name="Feng J."/>
            <person name="Wang M."/>
            <person name="Wang M."/>
            <person name="Wang L."/>
            <person name="Yao B."/>
        </authorList>
    </citation>
    <scope>NUCLEOTIDE SEQUENCE [LARGE SCALE GENOMIC DNA]</scope>
    <source>
        <strain evidence="1">Wuqing</strain>
    </source>
</reference>
<evidence type="ECO:0000313" key="2">
    <source>
        <dbReference type="Proteomes" id="UP000031668"/>
    </source>
</evidence>
<proteinExistence type="predicted"/>
<organism evidence="1 2">
    <name type="scientific">Thelohanellus kitauei</name>
    <name type="common">Myxosporean</name>
    <dbReference type="NCBI Taxonomy" id="669202"/>
    <lineage>
        <taxon>Eukaryota</taxon>
        <taxon>Metazoa</taxon>
        <taxon>Cnidaria</taxon>
        <taxon>Myxozoa</taxon>
        <taxon>Myxosporea</taxon>
        <taxon>Bivalvulida</taxon>
        <taxon>Platysporina</taxon>
        <taxon>Myxobolidae</taxon>
        <taxon>Thelohanellus</taxon>
    </lineage>
</organism>
<gene>
    <name evidence="1" type="ORF">RF11_05776</name>
</gene>
<sequence length="113" mass="12829">MALKFTPDEPDVPCSPDLERLQPLDRTKSVLNWSVQISEVNIHNHMSAGPNEHVRALKRSVLLTGNVWNVVVRDKAVNVFMELTERNDHETLHTILMRNIEPGSMLHTDGRPA</sequence>
<name>A0A0C2NLQ3_THEKT</name>
<dbReference type="AlphaFoldDB" id="A0A0C2NLQ3"/>
<accession>A0A0C2NLQ3</accession>